<dbReference type="AlphaFoldDB" id="A0AAD7CQD3"/>
<dbReference type="Proteomes" id="UP001221757">
    <property type="component" value="Unassembled WGS sequence"/>
</dbReference>
<sequence>MPLVFNRRRPQTPRVSAGSKSKGAVISRHSGRPIHVSQTENPDLEEIMAVQKLGAAIPVPSCSRHRALLFARAVDLDAWADGHLPRFLKRLCAKPLATTDMETKYKVSVFVSQIEVDSLNELRSQPPSPFFTASGKFFLWRSDGSRSLRRVYLPIYRRCDDEIRGAQPAFLIGRILVAPREIVRAGDENTRVTPLQDYLKFIHHQDPRGPEGSAARVG</sequence>
<gene>
    <name evidence="2" type="ORF">B0H17DRAFT_1185698</name>
</gene>
<name>A0AAD7CQD3_MYCRO</name>
<evidence type="ECO:0000313" key="3">
    <source>
        <dbReference type="Proteomes" id="UP001221757"/>
    </source>
</evidence>
<proteinExistence type="predicted"/>
<organism evidence="2 3">
    <name type="scientific">Mycena rosella</name>
    <name type="common">Pink bonnet</name>
    <name type="synonym">Agaricus rosellus</name>
    <dbReference type="NCBI Taxonomy" id="1033263"/>
    <lineage>
        <taxon>Eukaryota</taxon>
        <taxon>Fungi</taxon>
        <taxon>Dikarya</taxon>
        <taxon>Basidiomycota</taxon>
        <taxon>Agaricomycotina</taxon>
        <taxon>Agaricomycetes</taxon>
        <taxon>Agaricomycetidae</taxon>
        <taxon>Agaricales</taxon>
        <taxon>Marasmiineae</taxon>
        <taxon>Mycenaceae</taxon>
        <taxon>Mycena</taxon>
    </lineage>
</organism>
<comment type="caution">
    <text evidence="2">The sequence shown here is derived from an EMBL/GenBank/DDBJ whole genome shotgun (WGS) entry which is preliminary data.</text>
</comment>
<protein>
    <submittedName>
        <fullName evidence="2">Uncharacterized protein</fullName>
    </submittedName>
</protein>
<accession>A0AAD7CQD3</accession>
<reference evidence="2" key="1">
    <citation type="submission" date="2023-03" db="EMBL/GenBank/DDBJ databases">
        <title>Massive genome expansion in bonnet fungi (Mycena s.s.) driven by repeated elements and novel gene families across ecological guilds.</title>
        <authorList>
            <consortium name="Lawrence Berkeley National Laboratory"/>
            <person name="Harder C.B."/>
            <person name="Miyauchi S."/>
            <person name="Viragh M."/>
            <person name="Kuo A."/>
            <person name="Thoen E."/>
            <person name="Andreopoulos B."/>
            <person name="Lu D."/>
            <person name="Skrede I."/>
            <person name="Drula E."/>
            <person name="Henrissat B."/>
            <person name="Morin E."/>
            <person name="Kohler A."/>
            <person name="Barry K."/>
            <person name="LaButti K."/>
            <person name="Morin E."/>
            <person name="Salamov A."/>
            <person name="Lipzen A."/>
            <person name="Mereny Z."/>
            <person name="Hegedus B."/>
            <person name="Baldrian P."/>
            <person name="Stursova M."/>
            <person name="Weitz H."/>
            <person name="Taylor A."/>
            <person name="Grigoriev I.V."/>
            <person name="Nagy L.G."/>
            <person name="Martin F."/>
            <person name="Kauserud H."/>
        </authorList>
    </citation>
    <scope>NUCLEOTIDE SEQUENCE</scope>
    <source>
        <strain evidence="2">CBHHK067</strain>
    </source>
</reference>
<dbReference type="EMBL" id="JARKIE010000283">
    <property type="protein sequence ID" value="KAJ7658055.1"/>
    <property type="molecule type" value="Genomic_DNA"/>
</dbReference>
<keyword evidence="3" id="KW-1185">Reference proteome</keyword>
<evidence type="ECO:0000313" key="2">
    <source>
        <dbReference type="EMBL" id="KAJ7658055.1"/>
    </source>
</evidence>
<feature type="region of interest" description="Disordered" evidence="1">
    <location>
        <begin position="1"/>
        <end position="24"/>
    </location>
</feature>
<feature type="compositionally biased region" description="Basic residues" evidence="1">
    <location>
        <begin position="1"/>
        <end position="11"/>
    </location>
</feature>
<evidence type="ECO:0000256" key="1">
    <source>
        <dbReference type="SAM" id="MobiDB-lite"/>
    </source>
</evidence>